<keyword evidence="5" id="KW-0029">Amino-acid transport</keyword>
<evidence type="ECO:0000313" key="10">
    <source>
        <dbReference type="EMBL" id="CAB3791524.1"/>
    </source>
</evidence>
<dbReference type="InterPro" id="IPR052157">
    <property type="entry name" value="BCAA_transport_permease"/>
</dbReference>
<dbReference type="Pfam" id="PF02653">
    <property type="entry name" value="BPD_transp_2"/>
    <property type="match status" value="1"/>
</dbReference>
<feature type="transmembrane region" description="Helical" evidence="9">
    <location>
        <begin position="99"/>
        <end position="118"/>
    </location>
</feature>
<evidence type="ECO:0000256" key="8">
    <source>
        <dbReference type="ARBA" id="ARBA00037998"/>
    </source>
</evidence>
<keyword evidence="11" id="KW-1185">Reference proteome</keyword>
<gene>
    <name evidence="10" type="primary">livH_10</name>
    <name evidence="10" type="ORF">LMG28138_03176</name>
</gene>
<feature type="transmembrane region" description="Helical" evidence="9">
    <location>
        <begin position="71"/>
        <end position="92"/>
    </location>
</feature>
<accession>A0A6S7CYT1</accession>
<dbReference type="Proteomes" id="UP000494115">
    <property type="component" value="Unassembled WGS sequence"/>
</dbReference>
<keyword evidence="4 9" id="KW-0812">Transmembrane</keyword>
<dbReference type="PANTHER" id="PTHR11795">
    <property type="entry name" value="BRANCHED-CHAIN AMINO ACID TRANSPORT SYSTEM PERMEASE PROTEIN LIVH"/>
    <property type="match status" value="1"/>
</dbReference>
<evidence type="ECO:0000256" key="9">
    <source>
        <dbReference type="SAM" id="Phobius"/>
    </source>
</evidence>
<keyword evidence="3" id="KW-1003">Cell membrane</keyword>
<evidence type="ECO:0000256" key="1">
    <source>
        <dbReference type="ARBA" id="ARBA00004651"/>
    </source>
</evidence>
<keyword evidence="7 9" id="KW-0472">Membrane</keyword>
<evidence type="ECO:0000256" key="4">
    <source>
        <dbReference type="ARBA" id="ARBA00022692"/>
    </source>
</evidence>
<keyword evidence="6 9" id="KW-1133">Transmembrane helix</keyword>
<evidence type="ECO:0000256" key="6">
    <source>
        <dbReference type="ARBA" id="ARBA00022989"/>
    </source>
</evidence>
<feature type="transmembrane region" description="Helical" evidence="9">
    <location>
        <begin position="285"/>
        <end position="305"/>
    </location>
</feature>
<dbReference type="EMBL" id="CADIKM010000014">
    <property type="protein sequence ID" value="CAB3791524.1"/>
    <property type="molecule type" value="Genomic_DNA"/>
</dbReference>
<feature type="transmembrane region" description="Helical" evidence="9">
    <location>
        <begin position="15"/>
        <end position="35"/>
    </location>
</feature>
<evidence type="ECO:0000256" key="3">
    <source>
        <dbReference type="ARBA" id="ARBA00022475"/>
    </source>
</evidence>
<dbReference type="InterPro" id="IPR001851">
    <property type="entry name" value="ABC_transp_permease"/>
</dbReference>
<organism evidence="10 11">
    <name type="scientific">Pararobbsia alpina</name>
    <dbReference type="NCBI Taxonomy" id="621374"/>
    <lineage>
        <taxon>Bacteria</taxon>
        <taxon>Pseudomonadati</taxon>
        <taxon>Pseudomonadota</taxon>
        <taxon>Betaproteobacteria</taxon>
        <taxon>Burkholderiales</taxon>
        <taxon>Burkholderiaceae</taxon>
        <taxon>Pararobbsia</taxon>
    </lineage>
</organism>
<dbReference type="GO" id="GO:0005886">
    <property type="term" value="C:plasma membrane"/>
    <property type="evidence" value="ECO:0007669"/>
    <property type="project" value="UniProtKB-SubCell"/>
</dbReference>
<dbReference type="CDD" id="cd06582">
    <property type="entry name" value="TM_PBP1_LivH_like"/>
    <property type="match status" value="1"/>
</dbReference>
<feature type="transmembrane region" description="Helical" evidence="9">
    <location>
        <begin position="238"/>
        <end position="264"/>
    </location>
</feature>
<comment type="similarity">
    <text evidence="8">Belongs to the binding-protein-dependent transport system permease family. LivHM subfamily.</text>
</comment>
<evidence type="ECO:0000256" key="7">
    <source>
        <dbReference type="ARBA" id="ARBA00023136"/>
    </source>
</evidence>
<evidence type="ECO:0000313" key="11">
    <source>
        <dbReference type="Proteomes" id="UP000494115"/>
    </source>
</evidence>
<feature type="transmembrane region" description="Helical" evidence="9">
    <location>
        <begin position="202"/>
        <end position="226"/>
    </location>
</feature>
<dbReference type="GO" id="GO:0006865">
    <property type="term" value="P:amino acid transport"/>
    <property type="evidence" value="ECO:0007669"/>
    <property type="project" value="UniProtKB-KW"/>
</dbReference>
<proteinExistence type="inferred from homology"/>
<keyword evidence="2" id="KW-0813">Transport</keyword>
<comment type="subcellular location">
    <subcellularLocation>
        <location evidence="1">Cell membrane</location>
        <topology evidence="1">Multi-pass membrane protein</topology>
    </subcellularLocation>
</comment>
<protein>
    <submittedName>
        <fullName evidence="10">High-affinity branched-chain amino acid transport system permease protein LivH</fullName>
    </submittedName>
</protein>
<sequence>MQASTMSTVPLLHALSFWVTNGLSGLAFGLLLFMLSAGLTLVFSLMGVMNFAHASFYMLGAYFAFALGHRLGFWSSLVLAPLAVALVGAFVERYGLRRLRVHGQIAELLFTFGLAYLIDEMVKLAWGLSPQTATLPAVLDGPLFDAFGVPFPRYRAFMMAISVGMLLVLTLALKRSRTGLVIEAARTHPDAVAALGHDVDRVFTLVFALGAGLAAVAGVVGGHAFVVEPGMADSIGPIVFVVAVVGGLGSLGGAFLASLGIGLLQTFAVALDIRLLPGAGAQSGLTLARLAPALPYLLLILTLLIRPSGWLGARPAGGDN</sequence>
<feature type="transmembrane region" description="Helical" evidence="9">
    <location>
        <begin position="154"/>
        <end position="173"/>
    </location>
</feature>
<evidence type="ECO:0000256" key="2">
    <source>
        <dbReference type="ARBA" id="ARBA00022448"/>
    </source>
</evidence>
<dbReference type="GO" id="GO:0022857">
    <property type="term" value="F:transmembrane transporter activity"/>
    <property type="evidence" value="ECO:0007669"/>
    <property type="project" value="InterPro"/>
</dbReference>
<dbReference type="AlphaFoldDB" id="A0A6S7CYT1"/>
<name>A0A6S7CYT1_9BURK</name>
<dbReference type="PANTHER" id="PTHR11795:SF442">
    <property type="entry name" value="ABC TRANSPORTER ATP-BINDING PROTEIN"/>
    <property type="match status" value="1"/>
</dbReference>
<reference evidence="10 11" key="1">
    <citation type="submission" date="2020-04" db="EMBL/GenBank/DDBJ databases">
        <authorList>
            <person name="De Canck E."/>
        </authorList>
    </citation>
    <scope>NUCLEOTIDE SEQUENCE [LARGE SCALE GENOMIC DNA]</scope>
    <source>
        <strain evidence="10 11">LMG 28138</strain>
    </source>
</reference>
<evidence type="ECO:0000256" key="5">
    <source>
        <dbReference type="ARBA" id="ARBA00022970"/>
    </source>
</evidence>
<feature type="transmembrane region" description="Helical" evidence="9">
    <location>
        <begin position="42"/>
        <end position="65"/>
    </location>
</feature>